<reference evidence="1 2" key="1">
    <citation type="submission" date="2021-05" db="EMBL/GenBank/DDBJ databases">
        <title>Genome Assembly of Synthetic Allotetraploid Brassica napus Reveals Homoeologous Exchanges between Subgenomes.</title>
        <authorList>
            <person name="Davis J.T."/>
        </authorList>
    </citation>
    <scope>NUCLEOTIDE SEQUENCE [LARGE SCALE GENOMIC DNA]</scope>
    <source>
        <strain evidence="2">cv. Da-Ae</strain>
        <tissue evidence="1">Seedling</tissue>
    </source>
</reference>
<sequence length="63" mass="6989">FLKPAFPTSLTQPSSLSVKTVSLWESRFSSLMKKKMWLGKSVMSKALTLAKKQLESLSVSSLI</sequence>
<evidence type="ECO:0000313" key="2">
    <source>
        <dbReference type="Proteomes" id="UP000824890"/>
    </source>
</evidence>
<feature type="non-terminal residue" evidence="1">
    <location>
        <position position="63"/>
    </location>
</feature>
<accession>A0ABQ7XQN5</accession>
<proteinExistence type="predicted"/>
<dbReference type="Proteomes" id="UP000824890">
    <property type="component" value="Unassembled WGS sequence"/>
</dbReference>
<organism evidence="1 2">
    <name type="scientific">Brassica napus</name>
    <name type="common">Rape</name>
    <dbReference type="NCBI Taxonomy" id="3708"/>
    <lineage>
        <taxon>Eukaryota</taxon>
        <taxon>Viridiplantae</taxon>
        <taxon>Streptophyta</taxon>
        <taxon>Embryophyta</taxon>
        <taxon>Tracheophyta</taxon>
        <taxon>Spermatophyta</taxon>
        <taxon>Magnoliopsida</taxon>
        <taxon>eudicotyledons</taxon>
        <taxon>Gunneridae</taxon>
        <taxon>Pentapetalae</taxon>
        <taxon>rosids</taxon>
        <taxon>malvids</taxon>
        <taxon>Brassicales</taxon>
        <taxon>Brassicaceae</taxon>
        <taxon>Brassiceae</taxon>
        <taxon>Brassica</taxon>
    </lineage>
</organism>
<name>A0ABQ7XQN5_BRANA</name>
<evidence type="ECO:0000313" key="1">
    <source>
        <dbReference type="EMBL" id="KAH0858290.1"/>
    </source>
</evidence>
<feature type="non-terminal residue" evidence="1">
    <location>
        <position position="1"/>
    </location>
</feature>
<protein>
    <submittedName>
        <fullName evidence="1">Uncharacterized protein</fullName>
    </submittedName>
</protein>
<gene>
    <name evidence="1" type="ORF">HID58_086551</name>
</gene>
<keyword evidence="2" id="KW-1185">Reference proteome</keyword>
<comment type="caution">
    <text evidence="1">The sequence shown here is derived from an EMBL/GenBank/DDBJ whole genome shotgun (WGS) entry which is preliminary data.</text>
</comment>
<dbReference type="EMBL" id="JAGKQM010000019">
    <property type="protein sequence ID" value="KAH0858290.1"/>
    <property type="molecule type" value="Genomic_DNA"/>
</dbReference>